<proteinExistence type="predicted"/>
<evidence type="ECO:0000313" key="2">
    <source>
        <dbReference type="EMBL" id="CEL07740.1"/>
    </source>
</evidence>
<protein>
    <submittedName>
        <fullName evidence="2">Uncharacterized protein</fullName>
    </submittedName>
</protein>
<reference evidence="3" key="1">
    <citation type="journal article" date="2016" name="Genome Announc.">
        <title>Draft genome sequences of fungus Aspergillus calidoustus.</title>
        <authorList>
            <person name="Horn F."/>
            <person name="Linde J."/>
            <person name="Mattern D.J."/>
            <person name="Walther G."/>
            <person name="Guthke R."/>
            <person name="Scherlach K."/>
            <person name="Martin K."/>
            <person name="Brakhage A.A."/>
            <person name="Petzke L."/>
            <person name="Valiante V."/>
        </authorList>
    </citation>
    <scope>NUCLEOTIDE SEQUENCE [LARGE SCALE GENOMIC DNA]</scope>
    <source>
        <strain evidence="3">SF006504</strain>
    </source>
</reference>
<dbReference type="STRING" id="454130.A0A0U5CDA6"/>
<dbReference type="EMBL" id="CDMC01000010">
    <property type="protein sequence ID" value="CEL07740.1"/>
    <property type="molecule type" value="Genomic_DNA"/>
</dbReference>
<evidence type="ECO:0000256" key="1">
    <source>
        <dbReference type="SAM" id="Phobius"/>
    </source>
</evidence>
<gene>
    <name evidence="2" type="ORF">ASPCAL10895</name>
</gene>
<feature type="transmembrane region" description="Helical" evidence="1">
    <location>
        <begin position="133"/>
        <end position="155"/>
    </location>
</feature>
<keyword evidence="3" id="KW-1185">Reference proteome</keyword>
<accession>A0A0U5CDA6</accession>
<evidence type="ECO:0000313" key="3">
    <source>
        <dbReference type="Proteomes" id="UP000054771"/>
    </source>
</evidence>
<keyword evidence="1" id="KW-1133">Transmembrane helix</keyword>
<organism evidence="2 3">
    <name type="scientific">Aspergillus calidoustus</name>
    <dbReference type="NCBI Taxonomy" id="454130"/>
    <lineage>
        <taxon>Eukaryota</taxon>
        <taxon>Fungi</taxon>
        <taxon>Dikarya</taxon>
        <taxon>Ascomycota</taxon>
        <taxon>Pezizomycotina</taxon>
        <taxon>Eurotiomycetes</taxon>
        <taxon>Eurotiomycetidae</taxon>
        <taxon>Eurotiales</taxon>
        <taxon>Aspergillaceae</taxon>
        <taxon>Aspergillus</taxon>
        <taxon>Aspergillus subgen. Nidulantes</taxon>
    </lineage>
</organism>
<dbReference type="AlphaFoldDB" id="A0A0U5CDA6"/>
<name>A0A0U5CDA6_ASPCI</name>
<keyword evidence="1" id="KW-0812">Transmembrane</keyword>
<dbReference type="Proteomes" id="UP000054771">
    <property type="component" value="Unassembled WGS sequence"/>
</dbReference>
<keyword evidence="1" id="KW-0472">Membrane</keyword>
<sequence>MLPNGGLTNFGSLVISGLGLSSFETLLIGLPSSIVSRRLNDNLGLLHYTPRGPPNLRHDRTHDPDHCRNRLCLRHKQRAQCKQIGPAHRVLAHQIVRGDWSFTLTIVRQNIAVHTKHAVDECAPLHGVFGGKYCGAVLLLQVGWAAVGACYYAYFCLFLSLCLHCGRSASLYDYKRRDRKYGAVVRREGEVLDGVVLGIHNMTELENPDFHYVL</sequence>